<keyword evidence="4" id="KW-1185">Reference proteome</keyword>
<organism evidence="3 4">
    <name type="scientific">Neurospora intermedia</name>
    <dbReference type="NCBI Taxonomy" id="5142"/>
    <lineage>
        <taxon>Eukaryota</taxon>
        <taxon>Fungi</taxon>
        <taxon>Dikarya</taxon>
        <taxon>Ascomycota</taxon>
        <taxon>Pezizomycotina</taxon>
        <taxon>Sordariomycetes</taxon>
        <taxon>Sordariomycetidae</taxon>
        <taxon>Sordariales</taxon>
        <taxon>Sordariaceae</taxon>
        <taxon>Neurospora</taxon>
    </lineage>
</organism>
<dbReference type="InterPro" id="IPR011333">
    <property type="entry name" value="SKP1/BTB/POZ_sf"/>
</dbReference>
<feature type="compositionally biased region" description="Basic and acidic residues" evidence="1">
    <location>
        <begin position="272"/>
        <end position="282"/>
    </location>
</feature>
<evidence type="ECO:0000256" key="1">
    <source>
        <dbReference type="SAM" id="MobiDB-lite"/>
    </source>
</evidence>
<comment type="caution">
    <text evidence="3">The sequence shown here is derived from an EMBL/GenBank/DDBJ whole genome shotgun (WGS) entry which is preliminary data.</text>
</comment>
<sequence length="695" mass="74977">MNQHNSPDSGGVSATAEPSSSSSSPMRAHDAIIDERSSNSRREVEDIPNEYGEGSNSNDNSSGNGNRNEDSSASIVENENQNQQYANLRSQTLGDVMREPGSRAPNVMVLGAMPEETSGRNKEAALSPKEGLWLSTADGRYNSTIIPLRVGEAPQAQIFYVHKHILLKVEYFEKALCGNFRESETQSIELPEEDPAIFHYLIAFLYEGKFEPIKPAASVLVPDKQKGKGKDAMETNGGGAGGIDSENNNNSDDSELDTDLSAAAALRRRQQRERQREWDRVNGKHPGRHRPNCGCPRCVVKPGPPCWSCFAPRSPLPPPGIGPPYTPTGTRTPLSHPPGPEYRHRPYPERLLQGDGLGAGAGRRRPGGRARLAAPPPPPPPPPPLVPPATTRTLPPAPPAEVSSSSSSSNQPPLSSTNSTSSPTEGNTRLSTPADLRTWLLCYEHTLSVYILANKFLLDDFKAEIARYAINMLESAGTDAAVPPVLFLCKRLWEGLPESDPLPKMVFARVGFLQPWRSRSSGYVYGSGNRDGDNGGNGERINENGKRSRSGQSDEEGMTTGKEMDEEIGDWLHQNPEIVTAVLVEMAARREEDFYQTQYQSSGLQGPPGMGGYMSGMGMGMGSMDAGGRSLPSMERPWAAAGAGGAGRQPGTAGGLGDMGGGGPLPWMDHWEPIRPNTLRPGHMAHHHHRGAGGW</sequence>
<feature type="compositionally biased region" description="Low complexity" evidence="1">
    <location>
        <begin position="388"/>
        <end position="423"/>
    </location>
</feature>
<feature type="compositionally biased region" description="Basic and acidic residues" evidence="1">
    <location>
        <begin position="223"/>
        <end position="233"/>
    </location>
</feature>
<feature type="compositionally biased region" description="Basic and acidic residues" evidence="1">
    <location>
        <begin position="27"/>
        <end position="45"/>
    </location>
</feature>
<feature type="region of interest" description="Disordered" evidence="1">
    <location>
        <begin position="320"/>
        <end position="431"/>
    </location>
</feature>
<feature type="compositionally biased region" description="Low complexity" evidence="1">
    <location>
        <begin position="52"/>
        <end position="66"/>
    </location>
</feature>
<dbReference type="Gene3D" id="3.30.710.10">
    <property type="entry name" value="Potassium Channel Kv1.1, Chain A"/>
    <property type="match status" value="1"/>
</dbReference>
<protein>
    <recommendedName>
        <fullName evidence="2">BTB domain-containing protein</fullName>
    </recommendedName>
</protein>
<dbReference type="PANTHER" id="PTHR47843">
    <property type="entry name" value="BTB DOMAIN-CONTAINING PROTEIN-RELATED"/>
    <property type="match status" value="1"/>
</dbReference>
<dbReference type="InterPro" id="IPR000210">
    <property type="entry name" value="BTB/POZ_dom"/>
</dbReference>
<evidence type="ECO:0000313" key="4">
    <source>
        <dbReference type="Proteomes" id="UP001451303"/>
    </source>
</evidence>
<dbReference type="PROSITE" id="PS50097">
    <property type="entry name" value="BTB"/>
    <property type="match status" value="1"/>
</dbReference>
<feature type="compositionally biased region" description="Pro residues" evidence="1">
    <location>
        <begin position="374"/>
        <end position="387"/>
    </location>
</feature>
<evidence type="ECO:0000259" key="2">
    <source>
        <dbReference type="PROSITE" id="PS50097"/>
    </source>
</evidence>
<feature type="region of interest" description="Disordered" evidence="1">
    <location>
        <begin position="1"/>
        <end position="72"/>
    </location>
</feature>
<dbReference type="Proteomes" id="UP001451303">
    <property type="component" value="Unassembled WGS sequence"/>
</dbReference>
<feature type="region of interest" description="Disordered" evidence="1">
    <location>
        <begin position="223"/>
        <end position="295"/>
    </location>
</feature>
<accession>A0ABR3DQ05</accession>
<proteinExistence type="predicted"/>
<dbReference type="PANTHER" id="PTHR47843:SF6">
    <property type="entry name" value="BTB DOMAIN-CONTAINING PROTEIN"/>
    <property type="match status" value="1"/>
</dbReference>
<feature type="domain" description="BTB" evidence="2">
    <location>
        <begin position="144"/>
        <end position="214"/>
    </location>
</feature>
<gene>
    <name evidence="3" type="ORF">QR685DRAFT_567669</name>
</gene>
<evidence type="ECO:0000313" key="3">
    <source>
        <dbReference type="EMBL" id="KAL0474742.1"/>
    </source>
</evidence>
<feature type="region of interest" description="Disordered" evidence="1">
    <location>
        <begin position="524"/>
        <end position="562"/>
    </location>
</feature>
<dbReference type="Pfam" id="PF00651">
    <property type="entry name" value="BTB"/>
    <property type="match status" value="1"/>
</dbReference>
<dbReference type="EMBL" id="JAVLET010000001">
    <property type="protein sequence ID" value="KAL0474742.1"/>
    <property type="molecule type" value="Genomic_DNA"/>
</dbReference>
<reference evidence="3 4" key="1">
    <citation type="submission" date="2023-09" db="EMBL/GenBank/DDBJ databases">
        <title>Multi-omics analysis of a traditional fermented food reveals byproduct-associated fungal strains for waste-to-food upcycling.</title>
        <authorList>
            <consortium name="Lawrence Berkeley National Laboratory"/>
            <person name="Rekdal V.M."/>
            <person name="Villalobos-Escobedo J.M."/>
            <person name="Rodriguez-Valeron N."/>
            <person name="Garcia M.O."/>
            <person name="Vasquez D.P."/>
            <person name="Damayanti I."/>
            <person name="Sorensen P.M."/>
            <person name="Baidoo E.E."/>
            <person name="De Carvalho A.C."/>
            <person name="Riley R."/>
            <person name="Lipzen A."/>
            <person name="He G."/>
            <person name="Yan M."/>
            <person name="Haridas S."/>
            <person name="Daum C."/>
            <person name="Yoshinaga Y."/>
            <person name="Ng V."/>
            <person name="Grigoriev I.V."/>
            <person name="Munk R."/>
            <person name="Nuraida L."/>
            <person name="Wijaya C.H."/>
            <person name="Morales P.-C."/>
            <person name="Keasling J.D."/>
        </authorList>
    </citation>
    <scope>NUCLEOTIDE SEQUENCE [LARGE SCALE GENOMIC DNA]</scope>
    <source>
        <strain evidence="3 4">FGSC 2613</strain>
    </source>
</reference>
<dbReference type="SUPFAM" id="SSF54695">
    <property type="entry name" value="POZ domain"/>
    <property type="match status" value="1"/>
</dbReference>
<name>A0ABR3DQ05_NEUIN</name>
<dbReference type="CDD" id="cd18186">
    <property type="entry name" value="BTB_POZ_ZBTB_KLHL-like"/>
    <property type="match status" value="1"/>
</dbReference>